<dbReference type="Proteomes" id="UP000249725">
    <property type="component" value="Unassembled WGS sequence"/>
</dbReference>
<proteinExistence type="predicted"/>
<protein>
    <submittedName>
        <fullName evidence="2">Uncharacterized protein</fullName>
    </submittedName>
</protein>
<evidence type="ECO:0000256" key="1">
    <source>
        <dbReference type="SAM" id="Phobius"/>
    </source>
</evidence>
<feature type="transmembrane region" description="Helical" evidence="1">
    <location>
        <begin position="46"/>
        <end position="65"/>
    </location>
</feature>
<keyword evidence="1" id="KW-0472">Membrane</keyword>
<name>A0A328AS30_9CAUL</name>
<keyword evidence="1" id="KW-1133">Transmembrane helix</keyword>
<gene>
    <name evidence="2" type="ORF">DJ018_05305</name>
</gene>
<dbReference type="RefSeq" id="WP_111513811.1">
    <property type="nucleotide sequence ID" value="NZ_QFYR01000001.1"/>
</dbReference>
<dbReference type="EMBL" id="QFYR01000001">
    <property type="protein sequence ID" value="RAK57359.1"/>
    <property type="molecule type" value="Genomic_DNA"/>
</dbReference>
<organism evidence="2 3">
    <name type="scientific">Phenylobacterium deserti</name>
    <dbReference type="NCBI Taxonomy" id="1914756"/>
    <lineage>
        <taxon>Bacteria</taxon>
        <taxon>Pseudomonadati</taxon>
        <taxon>Pseudomonadota</taxon>
        <taxon>Alphaproteobacteria</taxon>
        <taxon>Caulobacterales</taxon>
        <taxon>Caulobacteraceae</taxon>
        <taxon>Phenylobacterium</taxon>
    </lineage>
</organism>
<evidence type="ECO:0000313" key="3">
    <source>
        <dbReference type="Proteomes" id="UP000249725"/>
    </source>
</evidence>
<comment type="caution">
    <text evidence="2">The sequence shown here is derived from an EMBL/GenBank/DDBJ whole genome shotgun (WGS) entry which is preliminary data.</text>
</comment>
<accession>A0A328AS30</accession>
<reference evidence="3" key="1">
    <citation type="submission" date="2018-05" db="EMBL/GenBank/DDBJ databases">
        <authorList>
            <person name="Li X."/>
        </authorList>
    </citation>
    <scope>NUCLEOTIDE SEQUENCE [LARGE SCALE GENOMIC DNA]</scope>
    <source>
        <strain evidence="3">YIM 73061</strain>
    </source>
</reference>
<evidence type="ECO:0000313" key="2">
    <source>
        <dbReference type="EMBL" id="RAK57359.1"/>
    </source>
</evidence>
<keyword evidence="1" id="KW-0812">Transmembrane</keyword>
<dbReference type="AlphaFoldDB" id="A0A328AS30"/>
<sequence>MIWSIAGDLLWAISLAIMVAASRSAAKQLPADMRFRLFGLRASRTVLLWLVPVVAFLISLWLLYVARTRPANTDQMIIMFGVRAVAASTVAMLHLRWIGAAIQAVHRGGPPRA</sequence>
<keyword evidence="3" id="KW-1185">Reference proteome</keyword>
<feature type="transmembrane region" description="Helical" evidence="1">
    <location>
        <begin position="77"/>
        <end position="97"/>
    </location>
</feature>